<evidence type="ECO:0000313" key="2">
    <source>
        <dbReference type="EMBL" id="CAG8627085.1"/>
    </source>
</evidence>
<feature type="coiled-coil region" evidence="1">
    <location>
        <begin position="109"/>
        <end position="137"/>
    </location>
</feature>
<evidence type="ECO:0000313" key="3">
    <source>
        <dbReference type="Proteomes" id="UP000789739"/>
    </source>
</evidence>
<evidence type="ECO:0000256" key="1">
    <source>
        <dbReference type="SAM" id="Coils"/>
    </source>
</evidence>
<proteinExistence type="predicted"/>
<name>A0A9N9GQW5_9GLOM</name>
<feature type="coiled-coil region" evidence="1">
    <location>
        <begin position="1"/>
        <end position="45"/>
    </location>
</feature>
<protein>
    <submittedName>
        <fullName evidence="2">10007_t:CDS:1</fullName>
    </submittedName>
</protein>
<dbReference type="AlphaFoldDB" id="A0A9N9GQW5"/>
<dbReference type="EMBL" id="CAJVPI010001802">
    <property type="protein sequence ID" value="CAG8627085.1"/>
    <property type="molecule type" value="Genomic_DNA"/>
</dbReference>
<keyword evidence="3" id="KW-1185">Reference proteome</keyword>
<reference evidence="2" key="1">
    <citation type="submission" date="2021-06" db="EMBL/GenBank/DDBJ databases">
        <authorList>
            <person name="Kallberg Y."/>
            <person name="Tangrot J."/>
            <person name="Rosling A."/>
        </authorList>
    </citation>
    <scope>NUCLEOTIDE SEQUENCE</scope>
    <source>
        <strain evidence="2">BR232B</strain>
    </source>
</reference>
<dbReference type="Proteomes" id="UP000789739">
    <property type="component" value="Unassembled WGS sequence"/>
</dbReference>
<gene>
    <name evidence="2" type="ORF">PBRASI_LOCUS9038</name>
</gene>
<keyword evidence="1" id="KW-0175">Coiled coil</keyword>
<organism evidence="2 3">
    <name type="scientific">Paraglomus brasilianum</name>
    <dbReference type="NCBI Taxonomy" id="144538"/>
    <lineage>
        <taxon>Eukaryota</taxon>
        <taxon>Fungi</taxon>
        <taxon>Fungi incertae sedis</taxon>
        <taxon>Mucoromycota</taxon>
        <taxon>Glomeromycotina</taxon>
        <taxon>Glomeromycetes</taxon>
        <taxon>Paraglomerales</taxon>
        <taxon>Paraglomeraceae</taxon>
        <taxon>Paraglomus</taxon>
    </lineage>
</organism>
<sequence>MTNTQSKIDLLEEQISKLITENDKLRKENAEIHELKRERAEFLAKEVGLMARIVELEQSAKENAKNTKLRDAELNAKIEAVDIRCDDTPTSDITNNVSNSDVSFKDKEIEFLERLHKEQIRNKKREKSEKKKLQRETAIQELSDDKETAFSIEDDDQDSKLSCDIKTVLSENDQVSNLLCETKTISSKNDQTEISELEQYDETDKIKLQSRV</sequence>
<comment type="caution">
    <text evidence="2">The sequence shown here is derived from an EMBL/GenBank/DDBJ whole genome shotgun (WGS) entry which is preliminary data.</text>
</comment>
<accession>A0A9N9GQW5</accession>
<dbReference type="OrthoDB" id="2444711at2759"/>